<keyword evidence="2" id="KW-1185">Reference proteome</keyword>
<evidence type="ECO:0000313" key="2">
    <source>
        <dbReference type="Proteomes" id="UP001239111"/>
    </source>
</evidence>
<comment type="caution">
    <text evidence="1">The sequence shown here is derived from an EMBL/GenBank/DDBJ whole genome shotgun (WGS) entry which is preliminary data.</text>
</comment>
<evidence type="ECO:0000313" key="1">
    <source>
        <dbReference type="EMBL" id="KAJ8665748.1"/>
    </source>
</evidence>
<dbReference type="EMBL" id="CM056744">
    <property type="protein sequence ID" value="KAJ8665748.1"/>
    <property type="molecule type" value="Genomic_DNA"/>
</dbReference>
<gene>
    <name evidence="1" type="ORF">QAD02_007410</name>
</gene>
<sequence length="150" mass="17926">MNECRITLPKDDEKILKFRDHWKKQDLPYVVFSDFECLLVKMDGNSSEDANHHTRLISKDDDDEDGDFNMIENGDLENFKKKKFQLSADAFQKHEPYCVGLYFHDRYDDSRCFYKTSRRRNCAQQFVEELERIAIKVQNVSSHSSFKIIW</sequence>
<dbReference type="Proteomes" id="UP001239111">
    <property type="component" value="Chromosome 4"/>
</dbReference>
<name>A0ACC2N4U5_9HYME</name>
<organism evidence="1 2">
    <name type="scientific">Eretmocerus hayati</name>
    <dbReference type="NCBI Taxonomy" id="131215"/>
    <lineage>
        <taxon>Eukaryota</taxon>
        <taxon>Metazoa</taxon>
        <taxon>Ecdysozoa</taxon>
        <taxon>Arthropoda</taxon>
        <taxon>Hexapoda</taxon>
        <taxon>Insecta</taxon>
        <taxon>Pterygota</taxon>
        <taxon>Neoptera</taxon>
        <taxon>Endopterygota</taxon>
        <taxon>Hymenoptera</taxon>
        <taxon>Apocrita</taxon>
        <taxon>Proctotrupomorpha</taxon>
        <taxon>Chalcidoidea</taxon>
        <taxon>Aphelinidae</taxon>
        <taxon>Aphelininae</taxon>
        <taxon>Eretmocerus</taxon>
    </lineage>
</organism>
<proteinExistence type="predicted"/>
<protein>
    <submittedName>
        <fullName evidence="1">Uncharacterized protein</fullName>
    </submittedName>
</protein>
<accession>A0ACC2N4U5</accession>
<reference evidence="1" key="1">
    <citation type="submission" date="2023-04" db="EMBL/GenBank/DDBJ databases">
        <title>A chromosome-level genome assembly of the parasitoid wasp Eretmocerus hayati.</title>
        <authorList>
            <person name="Zhong Y."/>
            <person name="Liu S."/>
            <person name="Liu Y."/>
        </authorList>
    </citation>
    <scope>NUCLEOTIDE SEQUENCE</scope>
    <source>
        <strain evidence="1">ZJU_SS_LIU_2023</strain>
    </source>
</reference>